<proteinExistence type="predicted"/>
<evidence type="ECO:0000313" key="3">
    <source>
        <dbReference type="Proteomes" id="UP000601435"/>
    </source>
</evidence>
<dbReference type="Proteomes" id="UP000601435">
    <property type="component" value="Unassembled WGS sequence"/>
</dbReference>
<evidence type="ECO:0000313" key="2">
    <source>
        <dbReference type="EMBL" id="CAE7460615.1"/>
    </source>
</evidence>
<accession>A0A812S2E8</accession>
<reference evidence="2" key="1">
    <citation type="submission" date="2021-02" db="EMBL/GenBank/DDBJ databases">
        <authorList>
            <person name="Dougan E. K."/>
            <person name="Rhodes N."/>
            <person name="Thang M."/>
            <person name="Chan C."/>
        </authorList>
    </citation>
    <scope>NUCLEOTIDE SEQUENCE</scope>
</reference>
<feature type="compositionally biased region" description="Polar residues" evidence="1">
    <location>
        <begin position="825"/>
        <end position="836"/>
    </location>
</feature>
<organism evidence="2 3">
    <name type="scientific">Symbiodinium necroappetens</name>
    <dbReference type="NCBI Taxonomy" id="1628268"/>
    <lineage>
        <taxon>Eukaryota</taxon>
        <taxon>Sar</taxon>
        <taxon>Alveolata</taxon>
        <taxon>Dinophyceae</taxon>
        <taxon>Suessiales</taxon>
        <taxon>Symbiodiniaceae</taxon>
        <taxon>Symbiodinium</taxon>
    </lineage>
</organism>
<dbReference type="AlphaFoldDB" id="A0A812S2E8"/>
<keyword evidence="3" id="KW-1185">Reference proteome</keyword>
<feature type="compositionally biased region" description="Gly residues" evidence="1">
    <location>
        <begin position="872"/>
        <end position="884"/>
    </location>
</feature>
<feature type="region of interest" description="Disordered" evidence="1">
    <location>
        <begin position="743"/>
        <end position="916"/>
    </location>
</feature>
<feature type="region of interest" description="Disordered" evidence="1">
    <location>
        <begin position="249"/>
        <end position="276"/>
    </location>
</feature>
<evidence type="ECO:0008006" key="4">
    <source>
        <dbReference type="Google" id="ProtNLM"/>
    </source>
</evidence>
<gene>
    <name evidence="2" type="ORF">SNEC2469_LOCUS12876</name>
</gene>
<feature type="compositionally biased region" description="Basic and acidic residues" evidence="1">
    <location>
        <begin position="892"/>
        <end position="916"/>
    </location>
</feature>
<dbReference type="OrthoDB" id="428918at2759"/>
<evidence type="ECO:0000256" key="1">
    <source>
        <dbReference type="SAM" id="MobiDB-lite"/>
    </source>
</evidence>
<feature type="compositionally biased region" description="Low complexity" evidence="1">
    <location>
        <begin position="743"/>
        <end position="762"/>
    </location>
</feature>
<name>A0A812S2E8_9DINO</name>
<comment type="caution">
    <text evidence="2">The sequence shown here is derived from an EMBL/GenBank/DDBJ whole genome shotgun (WGS) entry which is preliminary data.</text>
</comment>
<protein>
    <recommendedName>
        <fullName evidence="4">Reverse transcriptase domain-containing protein</fullName>
    </recommendedName>
</protein>
<feature type="compositionally biased region" description="Low complexity" evidence="1">
    <location>
        <begin position="807"/>
        <end position="818"/>
    </location>
</feature>
<sequence>SSSSGDLSELSELEEEDRPLPLLRPLYYAMSGFPDLPPRNAADLAAIADANLVYSERTLRSLAWFRNAVLRFFCWQFRRSFMELTLRQNQRSISASVAAWGRTQHELQAEEVLGRATAQMDEQAAARLRRAFTWLQEALRQAPERNDRAWIITTGNQFCPPTRVLHQRLGPHIVAVLRRHLQEELADEVAETILNMAPSMGYQDYLTALLPWLDPTEQLNFQQWFQEYEQLQRLALPERMATNYLEVLPTHRRSGEDENSRTDCPGPNSRDTGNALPGVYRRRRVDACVDQVNHLIAQAELAAPHGLQGLYRLSRKLAPKTGKKSIHFRKPDGSLMTDQEELDSLTSYFRDLYRADLCQFTSWSLQLPLNISLEEVLDALQQMSAQKALPPQQAPAVLWKTAQLELAPRICSDFNQVLVPGPLNFPESWNAAYMDTLLEGGLTLSLDLSKAYALTGYADDFLVNWEIRSPRDFTNACASIPKILAALQNLGMSISLDKTVILLALKGRAAPQLLKTYTCHKKTDRFLRLAHGAHTTLLPISLGGVSPLAFIAKAPVGPTGAQAPADNTTLLQRLDIPHPMQQLSKATLKRIALSKPHIQHLQPEHVIQWWDVIANSFSQHALPPTQGVKLVEVSQYTEVNLTNRWSACPILHAAPDQARFTTLAERKQLKELASAIRASGKLVFCPECGAMVLQALVFASAPLQLPFNMAVPTMEAKDREELIQAQAEFEQFGQYMKANARSVSPTVTPMSTTPSHSTAPPAQEDMDVDRSKRTDDAPPQLEPPTKWAKGDAKGDPKQDSGNLPQASGKGSSGELLSKAAVALGAQTSSGNASSPSDRPPQELTTMGPKASPPSPPNQDNPAPLQVAKNHQGGWGGWRGNGGRSWGSNQGRSQDRSRRGQDDDRWNRNQNDKDREREMEDLREMIRHLARLALRLEDAMSICNLDNEFILFFQTGSNPWSITKPLFETAADWKARKESDPSSLSQPLRSVLFYCVWTSLLTQLRKMEEASESSFINEVKGRGLTEDNS</sequence>
<feature type="compositionally biased region" description="Basic and acidic residues" evidence="1">
    <location>
        <begin position="788"/>
        <end position="798"/>
    </location>
</feature>
<feature type="non-terminal residue" evidence="2">
    <location>
        <position position="1"/>
    </location>
</feature>
<dbReference type="EMBL" id="CAJNJA010020483">
    <property type="protein sequence ID" value="CAE7460615.1"/>
    <property type="molecule type" value="Genomic_DNA"/>
</dbReference>